<dbReference type="EMBL" id="CM055097">
    <property type="protein sequence ID" value="KAJ7552647.1"/>
    <property type="molecule type" value="Genomic_DNA"/>
</dbReference>
<evidence type="ECO:0000313" key="2">
    <source>
        <dbReference type="Proteomes" id="UP001162992"/>
    </source>
</evidence>
<proteinExistence type="predicted"/>
<sequence>MVSLRPRPEALIALFSHCGGKKAGSHRPRQLSHHYHLEEQRKDTTLSSGSLPGNSRSTLAIPETLAMARLWRDKHSGFSYLESGDSLGQPLVSRLQSCALWTILLCVQSYLTQDAPQFTQDAPQASLDINSHDMVFFSL</sequence>
<gene>
    <name evidence="1" type="ORF">O6H91_06G063000</name>
</gene>
<keyword evidence="2" id="KW-1185">Reference proteome</keyword>
<reference evidence="2" key="1">
    <citation type="journal article" date="2024" name="Proc. Natl. Acad. Sci. U.S.A.">
        <title>Extraordinary preservation of gene collinearity over three hundred million years revealed in homosporous lycophytes.</title>
        <authorList>
            <person name="Li C."/>
            <person name="Wickell D."/>
            <person name="Kuo L.Y."/>
            <person name="Chen X."/>
            <person name="Nie B."/>
            <person name="Liao X."/>
            <person name="Peng D."/>
            <person name="Ji J."/>
            <person name="Jenkins J."/>
            <person name="Williams M."/>
            <person name="Shu S."/>
            <person name="Plott C."/>
            <person name="Barry K."/>
            <person name="Rajasekar S."/>
            <person name="Grimwood J."/>
            <person name="Han X."/>
            <person name="Sun S."/>
            <person name="Hou Z."/>
            <person name="He W."/>
            <person name="Dai G."/>
            <person name="Sun C."/>
            <person name="Schmutz J."/>
            <person name="Leebens-Mack J.H."/>
            <person name="Li F.W."/>
            <person name="Wang L."/>
        </authorList>
    </citation>
    <scope>NUCLEOTIDE SEQUENCE [LARGE SCALE GENOMIC DNA]</scope>
    <source>
        <strain evidence="2">cv. PW_Plant_1</strain>
    </source>
</reference>
<dbReference type="Proteomes" id="UP001162992">
    <property type="component" value="Chromosome 6"/>
</dbReference>
<accession>A0ACC2DFB4</accession>
<evidence type="ECO:0000313" key="1">
    <source>
        <dbReference type="EMBL" id="KAJ7552647.1"/>
    </source>
</evidence>
<organism evidence="1 2">
    <name type="scientific">Diphasiastrum complanatum</name>
    <name type="common">Issler's clubmoss</name>
    <name type="synonym">Lycopodium complanatum</name>
    <dbReference type="NCBI Taxonomy" id="34168"/>
    <lineage>
        <taxon>Eukaryota</taxon>
        <taxon>Viridiplantae</taxon>
        <taxon>Streptophyta</taxon>
        <taxon>Embryophyta</taxon>
        <taxon>Tracheophyta</taxon>
        <taxon>Lycopodiopsida</taxon>
        <taxon>Lycopodiales</taxon>
        <taxon>Lycopodiaceae</taxon>
        <taxon>Lycopodioideae</taxon>
        <taxon>Diphasiastrum</taxon>
    </lineage>
</organism>
<name>A0ACC2DFB4_DIPCM</name>
<protein>
    <submittedName>
        <fullName evidence="1">Uncharacterized protein</fullName>
    </submittedName>
</protein>
<comment type="caution">
    <text evidence="1">The sequence shown here is derived from an EMBL/GenBank/DDBJ whole genome shotgun (WGS) entry which is preliminary data.</text>
</comment>